<dbReference type="EMBL" id="JBGBZN010000002">
    <property type="protein sequence ID" value="MEY9473342.1"/>
    <property type="molecule type" value="Genomic_DNA"/>
</dbReference>
<proteinExistence type="predicted"/>
<dbReference type="CDD" id="cd09598">
    <property type="entry name" value="M4_like"/>
    <property type="match status" value="1"/>
</dbReference>
<dbReference type="Proteomes" id="UP001565474">
    <property type="component" value="Unassembled WGS sequence"/>
</dbReference>
<accession>A0ABV4GN29</accession>
<keyword evidence="2" id="KW-1185">Reference proteome</keyword>
<evidence type="ECO:0000313" key="2">
    <source>
        <dbReference type="Proteomes" id="UP001565474"/>
    </source>
</evidence>
<dbReference type="SUPFAM" id="SSF55486">
    <property type="entry name" value="Metalloproteases ('zincins'), catalytic domain"/>
    <property type="match status" value="1"/>
</dbReference>
<evidence type="ECO:0000313" key="1">
    <source>
        <dbReference type="EMBL" id="MEY9473342.1"/>
    </source>
</evidence>
<evidence type="ECO:0008006" key="3">
    <source>
        <dbReference type="Google" id="ProtNLM"/>
    </source>
</evidence>
<gene>
    <name evidence="1" type="ORF">ABH992_005741</name>
</gene>
<sequence>MREPSSPAFRRLRVYAFDPSASTDLRTATMNAAVIKVPWEQLEAGPTGEYLEVIDVDPASDAFYEPVNLNSPQLLAQDGHAPSEGNPQFHQQMVYAIGMTTIRNFERALGRRVLWAWRWARKDDLTAYKRRTYIGKLRIHPHALREANAYYSPQKRALLFGYFRASGEDVGNNLPGGMIFSCLSHDIIAHEMSHAILDGMHRMYLEPSNPDSLAFHEAFADIVALLQHFTMPEAVKNQIGRLRGDLSQRSLLSNLALQFGQAIGNYGALRDGIDKIDRATGLPDARAIAHVTEPHERGAILVAAVFDAFVTFIEPVWRT</sequence>
<comment type="caution">
    <text evidence="1">The sequence shown here is derived from an EMBL/GenBank/DDBJ whole genome shotgun (WGS) entry which is preliminary data.</text>
</comment>
<organism evidence="1 2">
    <name type="scientific">Bradyrhizobium yuanmingense</name>
    <dbReference type="NCBI Taxonomy" id="108015"/>
    <lineage>
        <taxon>Bacteria</taxon>
        <taxon>Pseudomonadati</taxon>
        <taxon>Pseudomonadota</taxon>
        <taxon>Alphaproteobacteria</taxon>
        <taxon>Hyphomicrobiales</taxon>
        <taxon>Nitrobacteraceae</taxon>
        <taxon>Bradyrhizobium</taxon>
    </lineage>
</organism>
<protein>
    <recommendedName>
        <fullName evidence="3">Peptidase M4 C-terminal domain-containing protein</fullName>
    </recommendedName>
</protein>
<reference evidence="1 2" key="1">
    <citation type="submission" date="2024-07" db="EMBL/GenBank/DDBJ databases">
        <title>Genomic Encyclopedia of Type Strains, Phase V (KMG-V): Genome sequencing to study the core and pangenomes of soil and plant-associated prokaryotes.</title>
        <authorList>
            <person name="Whitman W."/>
        </authorList>
    </citation>
    <scope>NUCLEOTIDE SEQUENCE [LARGE SCALE GENOMIC DNA]</scope>
    <source>
        <strain evidence="1 2">USDA 222</strain>
    </source>
</reference>
<name>A0ABV4GN29_9BRAD</name>
<dbReference type="RefSeq" id="WP_370091174.1">
    <property type="nucleotide sequence ID" value="NZ_JBGBZN010000002.1"/>
</dbReference>